<dbReference type="Proteomes" id="UP000799439">
    <property type="component" value="Unassembled WGS sequence"/>
</dbReference>
<keyword evidence="2" id="KW-1133">Transmembrane helix</keyword>
<dbReference type="AlphaFoldDB" id="A0A9P4J5P9"/>
<dbReference type="EMBL" id="ML996083">
    <property type="protein sequence ID" value="KAF2155289.1"/>
    <property type="molecule type" value="Genomic_DNA"/>
</dbReference>
<sequence length="375" mass="40680">MDLFRPRQPQSALLAPPPPRRLSTPAGDRLSTILESSSAIGPAHRPRDSGNSWSSKIPVTLPRASADTTPPSYTKEWQAAGANHPATGRRAAWRRRFDSKRGGWGRFLVLFLILLLIVIALAIGLGVGLSLRHKSKSTDIADGDSQSSQSGTTQQFPLGEYTFVTALRGVQTNCTSDADTWRCYPYATYQNDDSTSGLTLFNWVLTASAPNIVTNSTPPTTDIGGIPANISISSDKNPFSISLNNQSLTFVNNDNNPRYTFSFTYSQSIVPSAPVNGDNAATTCVFNQTTFTANLYLTGKETKQYPGTTLQSSSQVNGGFTPWPYAIEVYEYADGGQNVPTCYETNNGNLGQQISSLVSQPATRQCLCKYSNFND</sequence>
<reference evidence="3" key="1">
    <citation type="journal article" date="2020" name="Stud. Mycol.">
        <title>101 Dothideomycetes genomes: a test case for predicting lifestyles and emergence of pathogens.</title>
        <authorList>
            <person name="Haridas S."/>
            <person name="Albert R."/>
            <person name="Binder M."/>
            <person name="Bloem J."/>
            <person name="Labutti K."/>
            <person name="Salamov A."/>
            <person name="Andreopoulos B."/>
            <person name="Baker S."/>
            <person name="Barry K."/>
            <person name="Bills G."/>
            <person name="Bluhm B."/>
            <person name="Cannon C."/>
            <person name="Castanera R."/>
            <person name="Culley D."/>
            <person name="Daum C."/>
            <person name="Ezra D."/>
            <person name="Gonzalez J."/>
            <person name="Henrissat B."/>
            <person name="Kuo A."/>
            <person name="Liang C."/>
            <person name="Lipzen A."/>
            <person name="Lutzoni F."/>
            <person name="Magnuson J."/>
            <person name="Mondo S."/>
            <person name="Nolan M."/>
            <person name="Ohm R."/>
            <person name="Pangilinan J."/>
            <person name="Park H.-J."/>
            <person name="Ramirez L."/>
            <person name="Alfaro M."/>
            <person name="Sun H."/>
            <person name="Tritt A."/>
            <person name="Yoshinaga Y."/>
            <person name="Zwiers L.-H."/>
            <person name="Turgeon B."/>
            <person name="Goodwin S."/>
            <person name="Spatafora J."/>
            <person name="Crous P."/>
            <person name="Grigoriev I."/>
        </authorList>
    </citation>
    <scope>NUCLEOTIDE SEQUENCE</scope>
    <source>
        <strain evidence="3">CBS 260.36</strain>
    </source>
</reference>
<protein>
    <recommendedName>
        <fullName evidence="5">Tat pathway signal sequence</fullName>
    </recommendedName>
</protein>
<comment type="caution">
    <text evidence="3">The sequence shown here is derived from an EMBL/GenBank/DDBJ whole genome shotgun (WGS) entry which is preliminary data.</text>
</comment>
<evidence type="ECO:0008006" key="5">
    <source>
        <dbReference type="Google" id="ProtNLM"/>
    </source>
</evidence>
<keyword evidence="4" id="KW-1185">Reference proteome</keyword>
<evidence type="ECO:0000313" key="3">
    <source>
        <dbReference type="EMBL" id="KAF2155289.1"/>
    </source>
</evidence>
<gene>
    <name evidence="3" type="ORF">K461DRAFT_111029</name>
</gene>
<proteinExistence type="predicted"/>
<keyword evidence="2" id="KW-0812">Transmembrane</keyword>
<dbReference type="OrthoDB" id="5296155at2759"/>
<evidence type="ECO:0000256" key="1">
    <source>
        <dbReference type="SAM" id="MobiDB-lite"/>
    </source>
</evidence>
<name>A0A9P4J5P9_9PEZI</name>
<evidence type="ECO:0000313" key="4">
    <source>
        <dbReference type="Proteomes" id="UP000799439"/>
    </source>
</evidence>
<organism evidence="3 4">
    <name type="scientific">Myriangium duriaei CBS 260.36</name>
    <dbReference type="NCBI Taxonomy" id="1168546"/>
    <lineage>
        <taxon>Eukaryota</taxon>
        <taxon>Fungi</taxon>
        <taxon>Dikarya</taxon>
        <taxon>Ascomycota</taxon>
        <taxon>Pezizomycotina</taxon>
        <taxon>Dothideomycetes</taxon>
        <taxon>Dothideomycetidae</taxon>
        <taxon>Myriangiales</taxon>
        <taxon>Myriangiaceae</taxon>
        <taxon>Myriangium</taxon>
    </lineage>
</organism>
<evidence type="ECO:0000256" key="2">
    <source>
        <dbReference type="SAM" id="Phobius"/>
    </source>
</evidence>
<feature type="transmembrane region" description="Helical" evidence="2">
    <location>
        <begin position="104"/>
        <end position="129"/>
    </location>
</feature>
<accession>A0A9P4J5P9</accession>
<feature type="region of interest" description="Disordered" evidence="1">
    <location>
        <begin position="1"/>
        <end position="71"/>
    </location>
</feature>
<keyword evidence="2" id="KW-0472">Membrane</keyword>
<feature type="compositionally biased region" description="Low complexity" evidence="1">
    <location>
        <begin position="1"/>
        <end position="14"/>
    </location>
</feature>